<comment type="similarity">
    <text evidence="1">Belongs to the NAD(P)-dependent epimerase/dehydratase family.</text>
</comment>
<dbReference type="HOGENOM" id="CLU_007383_1_7_2"/>
<dbReference type="Pfam" id="PF01370">
    <property type="entry name" value="Epimerase"/>
    <property type="match status" value="1"/>
</dbReference>
<dbReference type="Proteomes" id="UP000006663">
    <property type="component" value="Plasmid pHBOR02"/>
</dbReference>
<evidence type="ECO:0000256" key="1">
    <source>
        <dbReference type="ARBA" id="ARBA00007637"/>
    </source>
</evidence>
<accession>E4NV51</accession>
<keyword evidence="3" id="KW-0614">Plasmid</keyword>
<keyword evidence="4" id="KW-1185">Reference proteome</keyword>
<name>E4NV51_HALBP</name>
<protein>
    <submittedName>
        <fullName evidence="3">Nucleoside-diphosphate-sugar epimerase</fullName>
    </submittedName>
</protein>
<dbReference type="InterPro" id="IPR036291">
    <property type="entry name" value="NAD(P)-bd_dom_sf"/>
</dbReference>
<organism evidence="3 4">
    <name type="scientific">Halogeometricum borinquense (strain ATCC 700274 / DSM 11551 / JCM 10706 / KCTC 4070 / PR3)</name>
    <dbReference type="NCBI Taxonomy" id="469382"/>
    <lineage>
        <taxon>Archaea</taxon>
        <taxon>Methanobacteriati</taxon>
        <taxon>Methanobacteriota</taxon>
        <taxon>Stenosarchaea group</taxon>
        <taxon>Halobacteria</taxon>
        <taxon>Halobacteriales</taxon>
        <taxon>Haloferacaceae</taxon>
        <taxon>Halogeometricum</taxon>
    </lineage>
</organism>
<dbReference type="PANTHER" id="PTHR43000">
    <property type="entry name" value="DTDP-D-GLUCOSE 4,6-DEHYDRATASE-RELATED"/>
    <property type="match status" value="1"/>
</dbReference>
<evidence type="ECO:0000259" key="2">
    <source>
        <dbReference type="Pfam" id="PF01370"/>
    </source>
</evidence>
<dbReference type="AlphaFoldDB" id="E4NV51"/>
<evidence type="ECO:0000313" key="4">
    <source>
        <dbReference type="Proteomes" id="UP000006663"/>
    </source>
</evidence>
<dbReference type="InterPro" id="IPR001509">
    <property type="entry name" value="Epimerase_deHydtase"/>
</dbReference>
<proteinExistence type="inferred from homology"/>
<dbReference type="Gene3D" id="3.40.50.720">
    <property type="entry name" value="NAD(P)-binding Rossmann-like Domain"/>
    <property type="match status" value="1"/>
</dbReference>
<dbReference type="KEGG" id="hbo:Hbor_35200"/>
<dbReference type="EMBL" id="CP001692">
    <property type="protein sequence ID" value="ADQ69040.1"/>
    <property type="molecule type" value="Genomic_DNA"/>
</dbReference>
<evidence type="ECO:0000313" key="3">
    <source>
        <dbReference type="EMBL" id="ADQ69040.1"/>
    </source>
</evidence>
<reference evidence="4" key="1">
    <citation type="journal article" date="2009" name="Stand. Genomic Sci.">
        <title>Complete genome sequence of Halogeometricum borinquense type strain (PR3).</title>
        <authorList>
            <person name="Malfatti S."/>
            <person name="Tindall B.J."/>
            <person name="Schneider S."/>
            <person name="Fahnrich R."/>
            <person name="Lapidus A."/>
            <person name="Labuttii K."/>
            <person name="Copeland A."/>
            <person name="Glavina Del Rio T."/>
            <person name="Nolan M."/>
            <person name="Chen F."/>
            <person name="Lucas S."/>
            <person name="Tice H."/>
            <person name="Cheng J.F."/>
            <person name="Bruce D."/>
            <person name="Goodwin L."/>
            <person name="Pitluck S."/>
            <person name="Anderson I."/>
            <person name="Pati A."/>
            <person name="Ivanova N."/>
            <person name="Mavromatis K."/>
            <person name="Chen A."/>
            <person name="Palaniappan K."/>
            <person name="D'haeseleer P."/>
            <person name="Goker M."/>
            <person name="Bristow J."/>
            <person name="Eisen J.A."/>
            <person name="Markowitz V."/>
            <person name="Hugenholtz P."/>
            <person name="Kyrpides N.C."/>
            <person name="Klenk H.P."/>
            <person name="Chain P."/>
        </authorList>
    </citation>
    <scope>NUCLEOTIDE SEQUENCE [LARGE SCALE GENOMIC DNA]</scope>
    <source>
        <strain evidence="4">ATCC 700274 / DSM 11551 / JCM 10706 / KCTC 4070 / PR3</strain>
        <plasmid evidence="4">pHBOR02</plasmid>
    </source>
</reference>
<geneLocation type="plasmid" evidence="3 4">
    <name>pHBOR02</name>
</geneLocation>
<gene>
    <name evidence="3" type="ordered locus">Hbor_35200</name>
</gene>
<sequence length="333" mass="36605">MPDSTDIGTMAENATVLVTGGTGFIGSYVSKQFLEHGHDVIAYDLSTDTRILEKLGIAADVEVRRGDVSDATDVVSAVSETGTTHIVHLAALLTNTAESNPRAAMQVNIEGTSNVFEAARTLDDQVERVAWASSAAVYAPPHNYDDGGDWWVTEDDLVYPDTLYGATKEYNEHQARVYHEEYDVSHVAIRPTVAYGPYRETGGSAFLANIIEKPAVGESFSVEYGDQEIDWQHVEDIAQGFRLAAFTPDEELSQRIYNVRGELATVREAAETVEGIIPDADIDVSDDGELPWTQRLDMTKAQEDLGYDPQYDLESGFRDYISVLRDEAGLDPL</sequence>
<feature type="domain" description="NAD-dependent epimerase/dehydratase" evidence="2">
    <location>
        <begin position="16"/>
        <end position="259"/>
    </location>
</feature>
<dbReference type="SUPFAM" id="SSF51735">
    <property type="entry name" value="NAD(P)-binding Rossmann-fold domains"/>
    <property type="match status" value="1"/>
</dbReference>
<dbReference type="CDD" id="cd08946">
    <property type="entry name" value="SDR_e"/>
    <property type="match status" value="1"/>
</dbReference>